<dbReference type="VEuPathDB" id="FungiDB:CC1G_10673"/>
<dbReference type="KEGG" id="cci:CC1G_10673"/>
<feature type="transmembrane region" description="Helical" evidence="1">
    <location>
        <begin position="171"/>
        <end position="195"/>
    </location>
</feature>
<protein>
    <submittedName>
        <fullName evidence="2">Uncharacterized protein</fullName>
    </submittedName>
</protein>
<dbReference type="OrthoDB" id="2958007at2759"/>
<keyword evidence="1" id="KW-0472">Membrane</keyword>
<comment type="caution">
    <text evidence="2">The sequence shown here is derived from an EMBL/GenBank/DDBJ whole genome shotgun (WGS) entry which is preliminary data.</text>
</comment>
<keyword evidence="1" id="KW-1133">Transmembrane helix</keyword>
<dbReference type="InParanoid" id="A8NDP7"/>
<dbReference type="Proteomes" id="UP000001861">
    <property type="component" value="Unassembled WGS sequence"/>
</dbReference>
<sequence length="266" mass="29391">MPTTWINRMRGRGVEFVDGGLCSVGRGGRTAFENAGERLGCMSLLIAEYMQTLDLELRSPPIWLAKRYFLSHVVRELLNNTLHPDISKDEVGTAVCVVLSEGIMYMRVYALSSKEPLVTSFILVNVLTVFVAPVALLVRYAAHGEWVRFKYPELGVGCAVKRPSKHNIAVMVSYAVLLYSGLVMSIANGVAALIVPSRYRFLMAPPQAVLHSTLSIRMVLHLRDEARRQMGLDTLDKLVSECICLHDQPYSAGHPDSNGSAEVESV</sequence>
<name>A8NDP7_COPC7</name>
<evidence type="ECO:0000313" key="2">
    <source>
        <dbReference type="EMBL" id="EAU88977.2"/>
    </source>
</evidence>
<evidence type="ECO:0000256" key="1">
    <source>
        <dbReference type="SAM" id="Phobius"/>
    </source>
</evidence>
<dbReference type="AlphaFoldDB" id="A8NDP7"/>
<dbReference type="GeneID" id="6009313"/>
<keyword evidence="1" id="KW-0812">Transmembrane</keyword>
<dbReference type="RefSeq" id="XP_001832824.2">
    <property type="nucleotide sequence ID" value="XM_001832772.2"/>
</dbReference>
<accession>A8NDP7</accession>
<keyword evidence="3" id="KW-1185">Reference proteome</keyword>
<gene>
    <name evidence="2" type="ORF">CC1G_10673</name>
</gene>
<evidence type="ECO:0000313" key="3">
    <source>
        <dbReference type="Proteomes" id="UP000001861"/>
    </source>
</evidence>
<feature type="transmembrane region" description="Helical" evidence="1">
    <location>
        <begin position="122"/>
        <end position="142"/>
    </location>
</feature>
<reference evidence="2 3" key="1">
    <citation type="journal article" date="2010" name="Proc. Natl. Acad. Sci. U.S.A.">
        <title>Insights into evolution of multicellular fungi from the assembled chromosomes of the mushroom Coprinopsis cinerea (Coprinus cinereus).</title>
        <authorList>
            <person name="Stajich J.E."/>
            <person name="Wilke S.K."/>
            <person name="Ahren D."/>
            <person name="Au C.H."/>
            <person name="Birren B.W."/>
            <person name="Borodovsky M."/>
            <person name="Burns C."/>
            <person name="Canback B."/>
            <person name="Casselton L.A."/>
            <person name="Cheng C.K."/>
            <person name="Deng J."/>
            <person name="Dietrich F.S."/>
            <person name="Fargo D.C."/>
            <person name="Farman M.L."/>
            <person name="Gathman A.C."/>
            <person name="Goldberg J."/>
            <person name="Guigo R."/>
            <person name="Hoegger P.J."/>
            <person name="Hooker J.B."/>
            <person name="Huggins A."/>
            <person name="James T.Y."/>
            <person name="Kamada T."/>
            <person name="Kilaru S."/>
            <person name="Kodira C."/>
            <person name="Kues U."/>
            <person name="Kupfer D."/>
            <person name="Kwan H.S."/>
            <person name="Lomsadze A."/>
            <person name="Li W."/>
            <person name="Lilly W.W."/>
            <person name="Ma L.J."/>
            <person name="Mackey A.J."/>
            <person name="Manning G."/>
            <person name="Martin F."/>
            <person name="Muraguchi H."/>
            <person name="Natvig D.O."/>
            <person name="Palmerini H."/>
            <person name="Ramesh M.A."/>
            <person name="Rehmeyer C.J."/>
            <person name="Roe B.A."/>
            <person name="Shenoy N."/>
            <person name="Stanke M."/>
            <person name="Ter-Hovhannisyan V."/>
            <person name="Tunlid A."/>
            <person name="Velagapudi R."/>
            <person name="Vision T.J."/>
            <person name="Zeng Q."/>
            <person name="Zolan M.E."/>
            <person name="Pukkila P.J."/>
        </authorList>
    </citation>
    <scope>NUCLEOTIDE SEQUENCE [LARGE SCALE GENOMIC DNA]</scope>
    <source>
        <strain evidence="3">Okayama-7 / 130 / ATCC MYA-4618 / FGSC 9003</strain>
    </source>
</reference>
<dbReference type="HOGENOM" id="CLU_1045906_0_0_1"/>
<organism evidence="2 3">
    <name type="scientific">Coprinopsis cinerea (strain Okayama-7 / 130 / ATCC MYA-4618 / FGSC 9003)</name>
    <name type="common">Inky cap fungus</name>
    <name type="synonym">Hormographiella aspergillata</name>
    <dbReference type="NCBI Taxonomy" id="240176"/>
    <lineage>
        <taxon>Eukaryota</taxon>
        <taxon>Fungi</taxon>
        <taxon>Dikarya</taxon>
        <taxon>Basidiomycota</taxon>
        <taxon>Agaricomycotina</taxon>
        <taxon>Agaricomycetes</taxon>
        <taxon>Agaricomycetidae</taxon>
        <taxon>Agaricales</taxon>
        <taxon>Agaricineae</taxon>
        <taxon>Psathyrellaceae</taxon>
        <taxon>Coprinopsis</taxon>
    </lineage>
</organism>
<dbReference type="EMBL" id="AACS02000002">
    <property type="protein sequence ID" value="EAU88977.2"/>
    <property type="molecule type" value="Genomic_DNA"/>
</dbReference>
<proteinExistence type="predicted"/>